<gene>
    <name evidence="2" type="ORF">SAMN05444267_100889</name>
</gene>
<evidence type="ECO:0000313" key="3">
    <source>
        <dbReference type="Proteomes" id="UP000184364"/>
    </source>
</evidence>
<dbReference type="Proteomes" id="UP000184364">
    <property type="component" value="Unassembled WGS sequence"/>
</dbReference>
<evidence type="ECO:0000256" key="1">
    <source>
        <dbReference type="SAM" id="Phobius"/>
    </source>
</evidence>
<organism evidence="2 3">
    <name type="scientific">Chryseobacterium polytrichastri</name>
    <dbReference type="NCBI Taxonomy" id="1302687"/>
    <lineage>
        <taxon>Bacteria</taxon>
        <taxon>Pseudomonadati</taxon>
        <taxon>Bacteroidota</taxon>
        <taxon>Flavobacteriia</taxon>
        <taxon>Flavobacteriales</taxon>
        <taxon>Weeksellaceae</taxon>
        <taxon>Chryseobacterium group</taxon>
        <taxon>Chryseobacterium</taxon>
    </lineage>
</organism>
<dbReference type="EMBL" id="FRAV01000008">
    <property type="protein sequence ID" value="SHK83046.1"/>
    <property type="molecule type" value="Genomic_DNA"/>
</dbReference>
<accession>A0A1M6VP78</accession>
<protein>
    <submittedName>
        <fullName evidence="2">Uncharacterized protein</fullName>
    </submittedName>
</protein>
<keyword evidence="3" id="KW-1185">Reference proteome</keyword>
<evidence type="ECO:0000313" key="2">
    <source>
        <dbReference type="EMBL" id="SHK83046.1"/>
    </source>
</evidence>
<feature type="transmembrane region" description="Helical" evidence="1">
    <location>
        <begin position="32"/>
        <end position="53"/>
    </location>
</feature>
<keyword evidence="1" id="KW-1133">Transmembrane helix</keyword>
<keyword evidence="1" id="KW-0812">Transmembrane</keyword>
<dbReference type="OrthoDB" id="1262286at2"/>
<proteinExistence type="predicted"/>
<feature type="transmembrane region" description="Helical" evidence="1">
    <location>
        <begin position="65"/>
        <end position="88"/>
    </location>
</feature>
<feature type="transmembrane region" description="Helical" evidence="1">
    <location>
        <begin position="7"/>
        <end position="26"/>
    </location>
</feature>
<dbReference type="RefSeq" id="WP_073292130.1">
    <property type="nucleotide sequence ID" value="NZ_FRAV01000008.1"/>
</dbReference>
<feature type="transmembrane region" description="Helical" evidence="1">
    <location>
        <begin position="108"/>
        <end position="129"/>
    </location>
</feature>
<name>A0A1M6VP78_9FLAO</name>
<reference evidence="3" key="1">
    <citation type="submission" date="2016-11" db="EMBL/GenBank/DDBJ databases">
        <authorList>
            <person name="Varghese N."/>
            <person name="Submissions S."/>
        </authorList>
    </citation>
    <scope>NUCLEOTIDE SEQUENCE [LARGE SCALE GENOMIC DNA]</scope>
    <source>
        <strain evidence="3">DSM 26899</strain>
    </source>
</reference>
<keyword evidence="1" id="KW-0472">Membrane</keyword>
<sequence>MNKNVTLFIICVMFNLIIGNLVLLAFLADTSIIYRFLISLGTTAIYAFAFLTTNKQKYKPTKIKIVFTAVVTGFASMLVACIFTSIAIRLPSDNMITAGLKGIIPTFIFSLIFASPVWILIVVGNFLCFNNMKYTSDKE</sequence>
<dbReference type="AlphaFoldDB" id="A0A1M6VP78"/>